<comment type="caution">
    <text evidence="1">The sequence shown here is derived from an EMBL/GenBank/DDBJ whole genome shotgun (WGS) entry which is preliminary data.</text>
</comment>
<evidence type="ECO:0000313" key="1">
    <source>
        <dbReference type="EMBL" id="MPN36943.1"/>
    </source>
</evidence>
<protein>
    <submittedName>
        <fullName evidence="1">Uncharacterized protein</fullName>
    </submittedName>
</protein>
<reference evidence="1" key="1">
    <citation type="submission" date="2019-08" db="EMBL/GenBank/DDBJ databases">
        <authorList>
            <person name="Kucharzyk K."/>
            <person name="Murdoch R.W."/>
            <person name="Higgins S."/>
            <person name="Loffler F."/>
        </authorList>
    </citation>
    <scope>NUCLEOTIDE SEQUENCE</scope>
</reference>
<sequence length="105" mass="12432">MVVFIKDNIRQRRHFLQMRRNGLFFTLRHANRRNAHFITRFQFVLGFNAFFIHPHFAFTQNAINHTFRHTLKLGAQKVVDALPCFVGSNGNCFYGWSLCFHGGRF</sequence>
<gene>
    <name evidence="1" type="ORF">SDC9_184455</name>
</gene>
<name>A0A645HNB7_9ZZZZ</name>
<dbReference type="AlphaFoldDB" id="A0A645HNB7"/>
<organism evidence="1">
    <name type="scientific">bioreactor metagenome</name>
    <dbReference type="NCBI Taxonomy" id="1076179"/>
    <lineage>
        <taxon>unclassified sequences</taxon>
        <taxon>metagenomes</taxon>
        <taxon>ecological metagenomes</taxon>
    </lineage>
</organism>
<accession>A0A645HNB7</accession>
<dbReference type="EMBL" id="VSSQ01091371">
    <property type="protein sequence ID" value="MPN36943.1"/>
    <property type="molecule type" value="Genomic_DNA"/>
</dbReference>
<proteinExistence type="predicted"/>